<comment type="caution">
    <text evidence="1">The sequence shown here is derived from an EMBL/GenBank/DDBJ whole genome shotgun (WGS) entry which is preliminary data.</text>
</comment>
<organism evidence="1 2">
    <name type="scientific">Sparassis crispa</name>
    <dbReference type="NCBI Taxonomy" id="139825"/>
    <lineage>
        <taxon>Eukaryota</taxon>
        <taxon>Fungi</taxon>
        <taxon>Dikarya</taxon>
        <taxon>Basidiomycota</taxon>
        <taxon>Agaricomycotina</taxon>
        <taxon>Agaricomycetes</taxon>
        <taxon>Polyporales</taxon>
        <taxon>Sparassidaceae</taxon>
        <taxon>Sparassis</taxon>
    </lineage>
</organism>
<protein>
    <submittedName>
        <fullName evidence="1">Uncharacterized protein</fullName>
    </submittedName>
</protein>
<dbReference type="EMBL" id="BFAD01000004">
    <property type="protein sequence ID" value="GBE82416.1"/>
    <property type="molecule type" value="Genomic_DNA"/>
</dbReference>
<dbReference type="RefSeq" id="XP_027613329.1">
    <property type="nucleotide sequence ID" value="XM_027757528.1"/>
</dbReference>
<keyword evidence="2" id="KW-1185">Reference proteome</keyword>
<name>A0A401GJS2_9APHY</name>
<evidence type="ECO:0000313" key="1">
    <source>
        <dbReference type="EMBL" id="GBE82416.1"/>
    </source>
</evidence>
<dbReference type="Proteomes" id="UP000287166">
    <property type="component" value="Unassembled WGS sequence"/>
</dbReference>
<proteinExistence type="predicted"/>
<dbReference type="OrthoDB" id="3252992at2759"/>
<accession>A0A401GJS2</accession>
<dbReference type="AlphaFoldDB" id="A0A401GJS2"/>
<dbReference type="GeneID" id="38779333"/>
<dbReference type="InParanoid" id="A0A401GJS2"/>
<reference evidence="1 2" key="1">
    <citation type="journal article" date="2018" name="Sci. Rep.">
        <title>Genome sequence of the cauliflower mushroom Sparassis crispa (Hanabiratake) and its association with beneficial usage.</title>
        <authorList>
            <person name="Kiyama R."/>
            <person name="Furutani Y."/>
            <person name="Kawaguchi K."/>
            <person name="Nakanishi T."/>
        </authorList>
    </citation>
    <scope>NUCLEOTIDE SEQUENCE [LARGE SCALE GENOMIC DNA]</scope>
</reference>
<gene>
    <name evidence="1" type="ORF">SCP_0408000</name>
</gene>
<evidence type="ECO:0000313" key="2">
    <source>
        <dbReference type="Proteomes" id="UP000287166"/>
    </source>
</evidence>
<sequence>MEINAVRASYGYPPIPPNIPDFHAPGVPPALAPPGPLPSASLHGVFQLQQRDAVDIAEPHQAAQPPVQAVGVAQPADPLQVPVPALLHNLIPAEPNAGPASGMGNVCGAENVQPDAAVDNGVRTTNTVYSNVLTTVFDPSGHLVLVTMLFNVVERVPSACGGRMQVQTRKDKSTKCRNILITDKTSRASFIKAILAVHELADQYAPGPHQGPGFKMWWTGSNGGKTSAATIEMDDEFKVAITALLKCSKGSCNVGVEFDTALMEPFRVRKRPLPVEDSEDELIYGTKVPRIDQFTDEAQLHGDIILELKKKWICQDHKGEHGEVGHCYVMPQAEHLELNNRKLKAWAAAIAARDCTKHQPPQTVEFDVLWDDCLVSAKPRGRLGPRAVDTPSPMATVSMLDPASMLMMAITPLVMNLLDRQGASTSSTPQVAQSSSGHHHLLLLSGASLPNHGEELVFCLRDFKTVTNVDILNVEDVFKTNAITPSIIREMPVQRLCELSGVLEGHMWQFQSFCKEWCDYVKERRSLMG</sequence>